<organism evidence="1 2">
    <name type="scientific">Diplogelasinospora grovesii</name>
    <dbReference type="NCBI Taxonomy" id="303347"/>
    <lineage>
        <taxon>Eukaryota</taxon>
        <taxon>Fungi</taxon>
        <taxon>Dikarya</taxon>
        <taxon>Ascomycota</taxon>
        <taxon>Pezizomycotina</taxon>
        <taxon>Sordariomycetes</taxon>
        <taxon>Sordariomycetidae</taxon>
        <taxon>Sordariales</taxon>
        <taxon>Diplogelasinosporaceae</taxon>
        <taxon>Diplogelasinospora</taxon>
    </lineage>
</organism>
<evidence type="ECO:0000313" key="1">
    <source>
        <dbReference type="EMBL" id="KAK3942723.1"/>
    </source>
</evidence>
<reference evidence="2" key="1">
    <citation type="journal article" date="2023" name="Mol. Phylogenet. Evol.">
        <title>Genome-scale phylogeny and comparative genomics of the fungal order Sordariales.</title>
        <authorList>
            <person name="Hensen N."/>
            <person name="Bonometti L."/>
            <person name="Westerberg I."/>
            <person name="Brannstrom I.O."/>
            <person name="Guillou S."/>
            <person name="Cros-Aarteil S."/>
            <person name="Calhoun S."/>
            <person name="Haridas S."/>
            <person name="Kuo A."/>
            <person name="Mondo S."/>
            <person name="Pangilinan J."/>
            <person name="Riley R."/>
            <person name="LaButti K."/>
            <person name="Andreopoulos B."/>
            <person name="Lipzen A."/>
            <person name="Chen C."/>
            <person name="Yan M."/>
            <person name="Daum C."/>
            <person name="Ng V."/>
            <person name="Clum A."/>
            <person name="Steindorff A."/>
            <person name="Ohm R.A."/>
            <person name="Martin F."/>
            <person name="Silar P."/>
            <person name="Natvig D.O."/>
            <person name="Lalanne C."/>
            <person name="Gautier V."/>
            <person name="Ament-Velasquez S.L."/>
            <person name="Kruys A."/>
            <person name="Hutchinson M.I."/>
            <person name="Powell A.J."/>
            <person name="Barry K."/>
            <person name="Miller A.N."/>
            <person name="Grigoriev I.V."/>
            <person name="Debuchy R."/>
            <person name="Gladieux P."/>
            <person name="Hiltunen Thoren M."/>
            <person name="Johannesson H."/>
        </authorList>
    </citation>
    <scope>NUCLEOTIDE SEQUENCE [LARGE SCALE GENOMIC DNA]</scope>
    <source>
        <strain evidence="2">CBS 340.73</strain>
    </source>
</reference>
<comment type="caution">
    <text evidence="1">The sequence shown here is derived from an EMBL/GenBank/DDBJ whole genome shotgun (WGS) entry which is preliminary data.</text>
</comment>
<evidence type="ECO:0000313" key="2">
    <source>
        <dbReference type="Proteomes" id="UP001303473"/>
    </source>
</evidence>
<dbReference type="Proteomes" id="UP001303473">
    <property type="component" value="Unassembled WGS sequence"/>
</dbReference>
<keyword evidence="2" id="KW-1185">Reference proteome</keyword>
<dbReference type="Pfam" id="PF11578">
    <property type="entry name" value="DUF3237"/>
    <property type="match status" value="1"/>
</dbReference>
<gene>
    <name evidence="1" type="ORF">QBC46DRAFT_283287</name>
</gene>
<name>A0AAN6S7B7_9PEZI</name>
<proteinExistence type="predicted"/>
<protein>
    <submittedName>
        <fullName evidence="1">Uncharacterized protein</fullName>
    </submittedName>
</protein>
<sequence>MSGFPKLIPAFTAQLEIHPPSTLGPAVAKGAGLVHVAIVQEAGSLRSEPGYPIKLDGVFLHGADYIRVDEDQKNVRLEVQCLARDNTTKGLVRLNYTGTIGMSGAAGKVLRGEADAGTTGFGESFIQPEFETGCPELAELQSKVYVGAGRFIIEPGKNVIVEYKISEVVA</sequence>
<dbReference type="Gene3D" id="2.40.160.20">
    <property type="match status" value="1"/>
</dbReference>
<dbReference type="EMBL" id="MU853771">
    <property type="protein sequence ID" value="KAK3942723.1"/>
    <property type="molecule type" value="Genomic_DNA"/>
</dbReference>
<dbReference type="AlphaFoldDB" id="A0AAN6S7B7"/>
<accession>A0AAN6S7B7</accession>